<evidence type="ECO:0000256" key="1">
    <source>
        <dbReference type="SAM" id="MobiDB-lite"/>
    </source>
</evidence>
<evidence type="ECO:0000313" key="2">
    <source>
        <dbReference type="EMBL" id="SVD19325.1"/>
    </source>
</evidence>
<proteinExistence type="predicted"/>
<organism evidence="2">
    <name type="scientific">marine metagenome</name>
    <dbReference type="NCBI Taxonomy" id="408172"/>
    <lineage>
        <taxon>unclassified sequences</taxon>
        <taxon>metagenomes</taxon>
        <taxon>ecological metagenomes</taxon>
    </lineage>
</organism>
<accession>A0A382TC17</accession>
<protein>
    <submittedName>
        <fullName evidence="2">Uncharacterized protein</fullName>
    </submittedName>
</protein>
<dbReference type="EMBL" id="UINC01135278">
    <property type="protein sequence ID" value="SVD19325.1"/>
    <property type="molecule type" value="Genomic_DNA"/>
</dbReference>
<feature type="region of interest" description="Disordered" evidence="1">
    <location>
        <begin position="1"/>
        <end position="22"/>
    </location>
</feature>
<feature type="non-terminal residue" evidence="2">
    <location>
        <position position="22"/>
    </location>
</feature>
<feature type="compositionally biased region" description="Basic and acidic residues" evidence="1">
    <location>
        <begin position="1"/>
        <end position="12"/>
    </location>
</feature>
<gene>
    <name evidence="2" type="ORF">METZ01_LOCUS372179</name>
</gene>
<reference evidence="2" key="1">
    <citation type="submission" date="2018-05" db="EMBL/GenBank/DDBJ databases">
        <authorList>
            <person name="Lanie J.A."/>
            <person name="Ng W.-L."/>
            <person name="Kazmierczak K.M."/>
            <person name="Andrzejewski T.M."/>
            <person name="Davidsen T.M."/>
            <person name="Wayne K.J."/>
            <person name="Tettelin H."/>
            <person name="Glass J.I."/>
            <person name="Rusch D."/>
            <person name="Podicherti R."/>
            <person name="Tsui H.-C.T."/>
            <person name="Winkler M.E."/>
        </authorList>
    </citation>
    <scope>NUCLEOTIDE SEQUENCE</scope>
</reference>
<name>A0A382TC17_9ZZZZ</name>
<sequence length="22" mass="2528">MSRTRTQGDHPLHPPAALVRTW</sequence>
<dbReference type="AlphaFoldDB" id="A0A382TC17"/>